<name>A0A930DMR9_9FIRM</name>
<evidence type="ECO:0000256" key="1">
    <source>
        <dbReference type="ARBA" id="ARBA00023002"/>
    </source>
</evidence>
<dbReference type="InterPro" id="IPR001670">
    <property type="entry name" value="ADH_Fe/GldA"/>
</dbReference>
<feature type="domain" description="Alcohol dehydrogenase iron-type/glycerol dehydrogenase GldA" evidence="2">
    <location>
        <begin position="10"/>
        <end position="166"/>
    </location>
</feature>
<dbReference type="Gene3D" id="1.20.1090.10">
    <property type="entry name" value="Dehydroquinate synthase-like - alpha domain"/>
    <property type="match status" value="1"/>
</dbReference>
<evidence type="ECO:0000259" key="3">
    <source>
        <dbReference type="Pfam" id="PF25137"/>
    </source>
</evidence>
<dbReference type="Pfam" id="PF00465">
    <property type="entry name" value="Fe-ADH"/>
    <property type="match status" value="1"/>
</dbReference>
<dbReference type="GO" id="GO:0017000">
    <property type="term" value="P:antibiotic biosynthetic process"/>
    <property type="evidence" value="ECO:0007669"/>
    <property type="project" value="InterPro"/>
</dbReference>
<evidence type="ECO:0000259" key="2">
    <source>
        <dbReference type="Pfam" id="PF00465"/>
    </source>
</evidence>
<dbReference type="SUPFAM" id="SSF56796">
    <property type="entry name" value="Dehydroquinate synthase-like"/>
    <property type="match status" value="1"/>
</dbReference>
<dbReference type="InterPro" id="IPR056798">
    <property type="entry name" value="ADH_Fe_C"/>
</dbReference>
<proteinExistence type="predicted"/>
<dbReference type="PANTHER" id="PTHR11496">
    <property type="entry name" value="ALCOHOL DEHYDROGENASE"/>
    <property type="match status" value="1"/>
</dbReference>
<dbReference type="CDD" id="cd08182">
    <property type="entry name" value="HEPD"/>
    <property type="match status" value="1"/>
</dbReference>
<feature type="domain" description="Fe-containing alcohol dehydrogenase-like C-terminal" evidence="3">
    <location>
        <begin position="187"/>
        <end position="323"/>
    </location>
</feature>
<gene>
    <name evidence="4" type="ORF">HXM93_01990</name>
</gene>
<dbReference type="EMBL" id="JABZRD010000084">
    <property type="protein sequence ID" value="MBF1283294.1"/>
    <property type="molecule type" value="Genomic_DNA"/>
</dbReference>
<keyword evidence="1" id="KW-0560">Oxidoreductase</keyword>
<dbReference type="Gene3D" id="3.40.50.1970">
    <property type="match status" value="1"/>
</dbReference>
<dbReference type="PANTHER" id="PTHR11496:SF103">
    <property type="entry name" value="DEHYDROGENASE, PUTATIVE-RELATED"/>
    <property type="match status" value="1"/>
</dbReference>
<evidence type="ECO:0000313" key="5">
    <source>
        <dbReference type="Proteomes" id="UP000709351"/>
    </source>
</evidence>
<dbReference type="AlphaFoldDB" id="A0A930DMR9"/>
<dbReference type="InterPro" id="IPR039697">
    <property type="entry name" value="Alcohol_dehydrogenase_Fe"/>
</dbReference>
<sequence>MRKELIEAQIVLGRDDVKRELKDSIRRNAWKRIFLVAGNSFFKLPIGRDFAEIEEEMGITVEKFSGFSVNPKLEEAIEGSRAFKVFSGDVIIAVGGGSAMDTGKCIKLFSAVPEEKLFQVPWQDNGVPFVAIPTTAGSGSESTPFAVLYRDGEKLSIEDESIYPLIRVEDARSLAFLPLYQKKVCLMDALSHAMEAIWCKNSVGDSMYYGKEAIETILDFYQAYFDNQSDALQKIAYAANQAGKAIAITKTTGGHALSYKLGTLFGLPHGLATSLVNKELYPLLTRNKEKMEDLESLQFLAHCFGGNKPEEGVERYLEFLEEMDLIPKERRFYLERMDLQDNSPEKEQDFWKGTLETLTKSVNVERLQNHPMPLSEEEISGVYRSILLLEE</sequence>
<organism evidence="4 5">
    <name type="scientific">Oribacterium parvum</name>
    <dbReference type="NCBI Taxonomy" id="1501329"/>
    <lineage>
        <taxon>Bacteria</taxon>
        <taxon>Bacillati</taxon>
        <taxon>Bacillota</taxon>
        <taxon>Clostridia</taxon>
        <taxon>Lachnospirales</taxon>
        <taxon>Lachnospiraceae</taxon>
        <taxon>Oribacterium</taxon>
    </lineage>
</organism>
<dbReference type="Pfam" id="PF25137">
    <property type="entry name" value="ADH_Fe_C"/>
    <property type="match status" value="1"/>
</dbReference>
<reference evidence="4" key="1">
    <citation type="submission" date="2020-04" db="EMBL/GenBank/DDBJ databases">
        <title>Deep metagenomics examines the oral microbiome during advanced dental caries in children, revealing novel taxa and co-occurrences with host molecules.</title>
        <authorList>
            <person name="Baker J.L."/>
            <person name="Morton J.T."/>
            <person name="Dinis M."/>
            <person name="Alvarez R."/>
            <person name="Tran N.C."/>
            <person name="Knight R."/>
            <person name="Edlund A."/>
        </authorList>
    </citation>
    <scope>NUCLEOTIDE SEQUENCE</scope>
    <source>
        <strain evidence="4">JCVI_24_bin.2</strain>
    </source>
</reference>
<dbReference type="GO" id="GO:0004022">
    <property type="term" value="F:alcohol dehydrogenase (NAD+) activity"/>
    <property type="evidence" value="ECO:0007669"/>
    <property type="project" value="TreeGrafter"/>
</dbReference>
<accession>A0A930DMR9</accession>
<protein>
    <submittedName>
        <fullName evidence="4">Phosphonoacetaldehyde reductase</fullName>
    </submittedName>
</protein>
<dbReference type="Proteomes" id="UP000709351">
    <property type="component" value="Unassembled WGS sequence"/>
</dbReference>
<dbReference type="InterPro" id="IPR035873">
    <property type="entry name" value="PhpC"/>
</dbReference>
<comment type="caution">
    <text evidence="4">The sequence shown here is derived from an EMBL/GenBank/DDBJ whole genome shotgun (WGS) entry which is preliminary data.</text>
</comment>
<dbReference type="GO" id="GO:0046872">
    <property type="term" value="F:metal ion binding"/>
    <property type="evidence" value="ECO:0007669"/>
    <property type="project" value="InterPro"/>
</dbReference>
<evidence type="ECO:0000313" key="4">
    <source>
        <dbReference type="EMBL" id="MBF1283294.1"/>
    </source>
</evidence>